<dbReference type="InterPro" id="IPR000515">
    <property type="entry name" value="MetI-like"/>
</dbReference>
<evidence type="ECO:0000256" key="4">
    <source>
        <dbReference type="ARBA" id="ARBA00022519"/>
    </source>
</evidence>
<dbReference type="SUPFAM" id="SSF161098">
    <property type="entry name" value="MetI-like"/>
    <property type="match status" value="1"/>
</dbReference>
<protein>
    <submittedName>
        <fullName evidence="10">ABC transporter permease</fullName>
    </submittedName>
</protein>
<dbReference type="PANTHER" id="PTHR43357">
    <property type="entry name" value="INNER MEMBRANE ABC TRANSPORTER PERMEASE PROTEIN YDCV"/>
    <property type="match status" value="1"/>
</dbReference>
<evidence type="ECO:0000256" key="2">
    <source>
        <dbReference type="ARBA" id="ARBA00022448"/>
    </source>
</evidence>
<evidence type="ECO:0000256" key="6">
    <source>
        <dbReference type="ARBA" id="ARBA00022989"/>
    </source>
</evidence>
<accession>A0A9E8CRA4</accession>
<evidence type="ECO:0000256" key="5">
    <source>
        <dbReference type="ARBA" id="ARBA00022692"/>
    </source>
</evidence>
<feature type="transmembrane region" description="Helical" evidence="8">
    <location>
        <begin position="233"/>
        <end position="254"/>
    </location>
</feature>
<dbReference type="InterPro" id="IPR035906">
    <property type="entry name" value="MetI-like_sf"/>
</dbReference>
<name>A0A9E8CRA4_9HYPH</name>
<keyword evidence="5 8" id="KW-0812">Transmembrane</keyword>
<organism evidence="10">
    <name type="scientific">Bosea sp. NBC_00436</name>
    <dbReference type="NCBI Taxonomy" id="2969620"/>
    <lineage>
        <taxon>Bacteria</taxon>
        <taxon>Pseudomonadati</taxon>
        <taxon>Pseudomonadota</taxon>
        <taxon>Alphaproteobacteria</taxon>
        <taxon>Hyphomicrobiales</taxon>
        <taxon>Boseaceae</taxon>
        <taxon>Bosea</taxon>
    </lineage>
</organism>
<feature type="transmembrane region" description="Helical" evidence="8">
    <location>
        <begin position="63"/>
        <end position="87"/>
    </location>
</feature>
<evidence type="ECO:0000256" key="8">
    <source>
        <dbReference type="RuleBase" id="RU363032"/>
    </source>
</evidence>
<keyword evidence="4" id="KW-0997">Cell inner membrane</keyword>
<evidence type="ECO:0000313" key="10">
    <source>
        <dbReference type="EMBL" id="UZF85873.1"/>
    </source>
</evidence>
<dbReference type="GO" id="GO:0005886">
    <property type="term" value="C:plasma membrane"/>
    <property type="evidence" value="ECO:0007669"/>
    <property type="project" value="UniProtKB-SubCell"/>
</dbReference>
<feature type="transmembrane region" description="Helical" evidence="8">
    <location>
        <begin position="176"/>
        <end position="201"/>
    </location>
</feature>
<evidence type="ECO:0000256" key="7">
    <source>
        <dbReference type="ARBA" id="ARBA00023136"/>
    </source>
</evidence>
<dbReference type="Pfam" id="PF00528">
    <property type="entry name" value="BPD_transp_1"/>
    <property type="match status" value="1"/>
</dbReference>
<dbReference type="PANTHER" id="PTHR43357:SF4">
    <property type="entry name" value="INNER MEMBRANE ABC TRANSPORTER PERMEASE PROTEIN YDCV"/>
    <property type="match status" value="1"/>
</dbReference>
<gene>
    <name evidence="10" type="ORF">NWE54_18915</name>
</gene>
<comment type="similarity">
    <text evidence="8">Belongs to the binding-protein-dependent transport system permease family.</text>
</comment>
<proteinExistence type="inferred from homology"/>
<comment type="subcellular location">
    <subcellularLocation>
        <location evidence="1">Cell inner membrane</location>
        <topology evidence="1">Multi-pass membrane protein</topology>
    </subcellularLocation>
    <subcellularLocation>
        <location evidence="8">Cell membrane</location>
        <topology evidence="8">Multi-pass membrane protein</topology>
    </subcellularLocation>
</comment>
<keyword evidence="3" id="KW-1003">Cell membrane</keyword>
<dbReference type="GO" id="GO:0055085">
    <property type="term" value="P:transmembrane transport"/>
    <property type="evidence" value="ECO:0007669"/>
    <property type="project" value="InterPro"/>
</dbReference>
<keyword evidence="6 8" id="KW-1133">Transmembrane helix</keyword>
<feature type="transmembrane region" description="Helical" evidence="8">
    <location>
        <begin position="136"/>
        <end position="155"/>
    </location>
</feature>
<dbReference type="PROSITE" id="PS50928">
    <property type="entry name" value="ABC_TM1"/>
    <property type="match status" value="1"/>
</dbReference>
<keyword evidence="7 8" id="KW-0472">Membrane</keyword>
<evidence type="ECO:0000256" key="3">
    <source>
        <dbReference type="ARBA" id="ARBA00022475"/>
    </source>
</evidence>
<dbReference type="EMBL" id="CP102774">
    <property type="protein sequence ID" value="UZF85873.1"/>
    <property type="molecule type" value="Genomic_DNA"/>
</dbReference>
<dbReference type="AlphaFoldDB" id="A0A9E8CRA4"/>
<dbReference type="CDD" id="cd06261">
    <property type="entry name" value="TM_PBP2"/>
    <property type="match status" value="1"/>
</dbReference>
<feature type="transmembrane region" description="Helical" evidence="8">
    <location>
        <begin position="99"/>
        <end position="124"/>
    </location>
</feature>
<feature type="transmembrane region" description="Helical" evidence="8">
    <location>
        <begin position="12"/>
        <end position="33"/>
    </location>
</feature>
<feature type="domain" description="ABC transmembrane type-1" evidence="9">
    <location>
        <begin position="64"/>
        <end position="251"/>
    </location>
</feature>
<keyword evidence="2 8" id="KW-0813">Transport</keyword>
<evidence type="ECO:0000259" key="9">
    <source>
        <dbReference type="PROSITE" id="PS50928"/>
    </source>
</evidence>
<evidence type="ECO:0000256" key="1">
    <source>
        <dbReference type="ARBA" id="ARBA00004429"/>
    </source>
</evidence>
<reference evidence="10" key="1">
    <citation type="submission" date="2022-08" db="EMBL/GenBank/DDBJ databases">
        <title>Complete Genome Sequences of 2 Bosea sp. soil isolates.</title>
        <authorList>
            <person name="Alvarez Arevalo M."/>
            <person name="Sterndorff E.B."/>
            <person name="Faurdal D."/>
            <person name="Joergensen T.S."/>
            <person name="Weber T."/>
        </authorList>
    </citation>
    <scope>NUCLEOTIDE SEQUENCE</scope>
    <source>
        <strain evidence="10">NBC_00436</strain>
    </source>
</reference>
<dbReference type="Gene3D" id="1.10.3720.10">
    <property type="entry name" value="MetI-like"/>
    <property type="match status" value="1"/>
</dbReference>
<sequence>MSPRLIRIALAFWFCAVVFFLLFPLVFLIPLSFNESEILSFPPSAWSLRWYRVLFTDSSWSGALWLSVKIGILVTVLSVAIGTASALAIVRHRLPGAGLLYGLAIAPLIVPGIVIALGMFMLFARLRWLESLTTLVLAHTVVAVPYVIVVVSAALRNLDETIERAARVLGAGPWRSFLLVTLPALRPAILAGAMFAFFASFDDLIITLFVSGAIETLPLRIWNDLNLRLDPTVAAAACVMVAMSMVGLGIAEIARSAGLRRLRTEQADG</sequence>